<keyword evidence="2" id="KW-1185">Reference proteome</keyword>
<sequence>MILKNGVKNKSFGHLIDSATNNHHRFVRGQFETIPTIAYNQVEWNENNYYQQMQSSQIIDFWSIYNKQILELIKQIPKEKLNYKVNTGGDNSLTIEFLFNDYVEHLEHHLKQVVSY</sequence>
<dbReference type="SUPFAM" id="SSF109854">
    <property type="entry name" value="DinB/YfiT-like putative metalloenzymes"/>
    <property type="match status" value="1"/>
</dbReference>
<comment type="caution">
    <text evidence="1">The sequence shown here is derived from an EMBL/GenBank/DDBJ whole genome shotgun (WGS) entry which is preliminary data.</text>
</comment>
<reference evidence="1 2" key="1">
    <citation type="submission" date="2019-03" db="EMBL/GenBank/DDBJ databases">
        <title>Novel species of Flavobacterium.</title>
        <authorList>
            <person name="Liu Q."/>
            <person name="Xin Y.-H."/>
        </authorList>
    </citation>
    <scope>NUCLEOTIDE SEQUENCE [LARGE SCALE GENOMIC DNA]</scope>
    <source>
        <strain evidence="1 2">LB3P52</strain>
    </source>
</reference>
<accession>A0A4V2Z9E9</accession>
<evidence type="ECO:0000313" key="1">
    <source>
        <dbReference type="EMBL" id="TDE44918.1"/>
    </source>
</evidence>
<proteinExistence type="predicted"/>
<evidence type="ECO:0000313" key="2">
    <source>
        <dbReference type="Proteomes" id="UP000294814"/>
    </source>
</evidence>
<dbReference type="AlphaFoldDB" id="A0A4V2Z9E9"/>
<dbReference type="RefSeq" id="WP_131915815.1">
    <property type="nucleotide sequence ID" value="NZ_SMLG01000004.1"/>
</dbReference>
<gene>
    <name evidence="1" type="ORF">E0I26_07205</name>
</gene>
<dbReference type="OrthoDB" id="9793216at2"/>
<protein>
    <submittedName>
        <fullName evidence="1">DinB family protein</fullName>
    </submittedName>
</protein>
<dbReference type="InterPro" id="IPR034660">
    <property type="entry name" value="DinB/YfiT-like"/>
</dbReference>
<dbReference type="EMBL" id="SMLG01000004">
    <property type="protein sequence ID" value="TDE44918.1"/>
    <property type="molecule type" value="Genomic_DNA"/>
</dbReference>
<dbReference type="Proteomes" id="UP000294814">
    <property type="component" value="Unassembled WGS sequence"/>
</dbReference>
<name>A0A4V2Z9E9_9FLAO</name>
<dbReference type="Gene3D" id="1.20.120.450">
    <property type="entry name" value="dinb family like domain"/>
    <property type="match status" value="1"/>
</dbReference>
<organism evidence="1 2">
    <name type="scientific">Flavobacterium rhamnosiphilum</name>
    <dbReference type="NCBI Taxonomy" id="2541724"/>
    <lineage>
        <taxon>Bacteria</taxon>
        <taxon>Pseudomonadati</taxon>
        <taxon>Bacteroidota</taxon>
        <taxon>Flavobacteriia</taxon>
        <taxon>Flavobacteriales</taxon>
        <taxon>Flavobacteriaceae</taxon>
        <taxon>Flavobacterium</taxon>
    </lineage>
</organism>